<protein>
    <submittedName>
        <fullName evidence="2">Uncharacterized protein</fullName>
    </submittedName>
</protein>
<proteinExistence type="predicted"/>
<reference evidence="2" key="1">
    <citation type="submission" date="2021-03" db="EMBL/GenBank/DDBJ databases">
        <authorList>
            <person name="Kanchanasin P."/>
            <person name="Saeng-In P."/>
            <person name="Phongsopitanun W."/>
            <person name="Yuki M."/>
            <person name="Kudo T."/>
            <person name="Ohkuma M."/>
            <person name="Tanasupawat S."/>
        </authorList>
    </citation>
    <scope>NUCLEOTIDE SEQUENCE</scope>
    <source>
        <strain evidence="2">GKU 128</strain>
    </source>
</reference>
<evidence type="ECO:0000313" key="3">
    <source>
        <dbReference type="Proteomes" id="UP000669179"/>
    </source>
</evidence>
<gene>
    <name evidence="2" type="ORF">J4573_48375</name>
</gene>
<accession>A0A939PL63</accession>
<sequence>MTNETPVDDSVNTPVSSVTEQPWTGLPRMRALGDVDPAAQQTVIDLLDRAMRTMPRMRSGPGGPFAFTLRGQGAFPAGTSVRYAAIVALGALHLPEDQQREVLAGDTVHELVGSLVSRLDDAGPTALSSLGDVALICWAAAETRHDGLKTAVDRLARADHDGGVHTVDAAWVVSALAAVREAGGGPGSEDHLERARLRLLQGLSEKELYAHTVGEGGKRLVPGYRAHVGCFADQVYPIQALARLGDDQAVAAAEAVAERICAAQGEGGQWWWHYDARTGGVVEGYPVYSVHQHAMAPMALLDLADAGGKSHLDAIARGMRWLTDPPETGQSLLPADAPVMTWRKVARKDPRKAVRGVRAATTRLRSGWRIGSLDRVFPPVAVDRECRPYELGWLLHTWLVPTTRE</sequence>
<comment type="caution">
    <text evidence="2">The sequence shown here is derived from an EMBL/GenBank/DDBJ whole genome shotgun (WGS) entry which is preliminary data.</text>
</comment>
<dbReference type="RefSeq" id="WP_208263201.1">
    <property type="nucleotide sequence ID" value="NZ_JAGEOJ010000030.1"/>
</dbReference>
<organism evidence="2 3">
    <name type="scientific">Actinomadura barringtoniae</name>
    <dbReference type="NCBI Taxonomy" id="1427535"/>
    <lineage>
        <taxon>Bacteria</taxon>
        <taxon>Bacillati</taxon>
        <taxon>Actinomycetota</taxon>
        <taxon>Actinomycetes</taxon>
        <taxon>Streptosporangiales</taxon>
        <taxon>Thermomonosporaceae</taxon>
        <taxon>Actinomadura</taxon>
    </lineage>
</organism>
<feature type="region of interest" description="Disordered" evidence="1">
    <location>
        <begin position="1"/>
        <end position="21"/>
    </location>
</feature>
<dbReference type="EMBL" id="JAGEOJ010000030">
    <property type="protein sequence ID" value="MBO2454977.1"/>
    <property type="molecule type" value="Genomic_DNA"/>
</dbReference>
<dbReference type="Gene3D" id="1.50.10.20">
    <property type="match status" value="1"/>
</dbReference>
<dbReference type="InterPro" id="IPR008930">
    <property type="entry name" value="Terpenoid_cyclase/PrenylTrfase"/>
</dbReference>
<evidence type="ECO:0000313" key="2">
    <source>
        <dbReference type="EMBL" id="MBO2454977.1"/>
    </source>
</evidence>
<dbReference type="SUPFAM" id="SSF48239">
    <property type="entry name" value="Terpenoid cyclases/Protein prenyltransferases"/>
    <property type="match status" value="1"/>
</dbReference>
<keyword evidence="3" id="KW-1185">Reference proteome</keyword>
<name>A0A939PL63_9ACTN</name>
<dbReference type="AlphaFoldDB" id="A0A939PL63"/>
<dbReference type="Proteomes" id="UP000669179">
    <property type="component" value="Unassembled WGS sequence"/>
</dbReference>
<evidence type="ECO:0000256" key="1">
    <source>
        <dbReference type="SAM" id="MobiDB-lite"/>
    </source>
</evidence>